<protein>
    <submittedName>
        <fullName evidence="2">Uncharacterized protein</fullName>
    </submittedName>
</protein>
<feature type="transmembrane region" description="Helical" evidence="1">
    <location>
        <begin position="231"/>
        <end position="250"/>
    </location>
</feature>
<organism evidence="2 3">
    <name type="scientific">Clavelina lepadiformis</name>
    <name type="common">Light-bulb sea squirt</name>
    <name type="synonym">Ascidia lepadiformis</name>
    <dbReference type="NCBI Taxonomy" id="159417"/>
    <lineage>
        <taxon>Eukaryota</taxon>
        <taxon>Metazoa</taxon>
        <taxon>Chordata</taxon>
        <taxon>Tunicata</taxon>
        <taxon>Ascidiacea</taxon>
        <taxon>Aplousobranchia</taxon>
        <taxon>Clavelinidae</taxon>
        <taxon>Clavelina</taxon>
    </lineage>
</organism>
<dbReference type="Proteomes" id="UP001642483">
    <property type="component" value="Unassembled WGS sequence"/>
</dbReference>
<sequence length="253" mass="29193">MKVIVAGFSKTGTKSLNAALTQLGYKVYDFPEHFWFANAEWEKMMTFGGSPEKIRQLHEDVDACCDLPAAYFWDELLKLFPQAKVVLTKRDEDDWWRSMQNQLAAQNKNLALRMCYLLCITGHRLFKFQSLVGTAVFGNQTHVLEVLCKHKVDERRARMVYRRHNASVIQGVPKGQLLQYDIKDGWEPLCTFLNVQGPAVPFPHKNVRGDNVENTMQEHPLFKRIAREMTITFTIITAAVGIVCYFLWFVEKA</sequence>
<keyword evidence="1" id="KW-0812">Transmembrane</keyword>
<dbReference type="EMBL" id="CAWYQH010000001">
    <property type="protein sequence ID" value="CAK8671567.1"/>
    <property type="molecule type" value="Genomic_DNA"/>
</dbReference>
<dbReference type="PANTHER" id="PTHR36978">
    <property type="entry name" value="P-LOOP CONTAINING NUCLEOTIDE TRIPHOSPHATE HYDROLASE"/>
    <property type="match status" value="1"/>
</dbReference>
<accession>A0ABP0EZU3</accession>
<dbReference type="Pfam" id="PF17784">
    <property type="entry name" value="Sulfotransfer_4"/>
    <property type="match status" value="1"/>
</dbReference>
<comment type="caution">
    <text evidence="2">The sequence shown here is derived from an EMBL/GenBank/DDBJ whole genome shotgun (WGS) entry which is preliminary data.</text>
</comment>
<evidence type="ECO:0000256" key="1">
    <source>
        <dbReference type="SAM" id="Phobius"/>
    </source>
</evidence>
<name>A0ABP0EZU3_CLALP</name>
<keyword evidence="1" id="KW-0472">Membrane</keyword>
<dbReference type="SUPFAM" id="SSF52540">
    <property type="entry name" value="P-loop containing nucleoside triphosphate hydrolases"/>
    <property type="match status" value="1"/>
</dbReference>
<dbReference type="InterPro" id="IPR027417">
    <property type="entry name" value="P-loop_NTPase"/>
</dbReference>
<reference evidence="2 3" key="1">
    <citation type="submission" date="2024-02" db="EMBL/GenBank/DDBJ databases">
        <authorList>
            <person name="Daric V."/>
            <person name="Darras S."/>
        </authorList>
    </citation>
    <scope>NUCLEOTIDE SEQUENCE [LARGE SCALE GENOMIC DNA]</scope>
</reference>
<evidence type="ECO:0000313" key="3">
    <source>
        <dbReference type="Proteomes" id="UP001642483"/>
    </source>
</evidence>
<dbReference type="PANTHER" id="PTHR36978:SF4">
    <property type="entry name" value="P-LOOP CONTAINING NUCLEOSIDE TRIPHOSPHATE HYDROLASE PROTEIN"/>
    <property type="match status" value="1"/>
</dbReference>
<keyword evidence="1" id="KW-1133">Transmembrane helix</keyword>
<dbReference type="InterPro" id="IPR040632">
    <property type="entry name" value="Sulfotransfer_4"/>
</dbReference>
<dbReference type="Gene3D" id="3.40.50.300">
    <property type="entry name" value="P-loop containing nucleotide triphosphate hydrolases"/>
    <property type="match status" value="1"/>
</dbReference>
<evidence type="ECO:0000313" key="2">
    <source>
        <dbReference type="EMBL" id="CAK8671567.1"/>
    </source>
</evidence>
<gene>
    <name evidence="2" type="ORF">CVLEPA_LOCUS618</name>
</gene>
<proteinExistence type="predicted"/>
<keyword evidence="3" id="KW-1185">Reference proteome</keyword>